<reference evidence="1 2" key="1">
    <citation type="submission" date="2020-07" db="EMBL/GenBank/DDBJ databases">
        <title>Comparative genomics of pyrophilous fungi reveals a link between fire events and developmental genes.</title>
        <authorList>
            <consortium name="DOE Joint Genome Institute"/>
            <person name="Steindorff A.S."/>
            <person name="Carver A."/>
            <person name="Calhoun S."/>
            <person name="Stillman K."/>
            <person name="Liu H."/>
            <person name="Lipzen A."/>
            <person name="Pangilinan J."/>
            <person name="Labutti K."/>
            <person name="Bruns T.D."/>
            <person name="Grigoriev I.V."/>
        </authorList>
    </citation>
    <scope>NUCLEOTIDE SEQUENCE [LARGE SCALE GENOMIC DNA]</scope>
    <source>
        <strain evidence="1 2">CBS 144469</strain>
    </source>
</reference>
<dbReference type="EMBL" id="JACGCI010000064">
    <property type="protein sequence ID" value="KAF6749205.1"/>
    <property type="molecule type" value="Genomic_DNA"/>
</dbReference>
<dbReference type="AlphaFoldDB" id="A0A8H6HLH2"/>
<protein>
    <submittedName>
        <fullName evidence="1">Uncharacterized protein</fullName>
    </submittedName>
</protein>
<organism evidence="1 2">
    <name type="scientific">Ephemerocybe angulata</name>
    <dbReference type="NCBI Taxonomy" id="980116"/>
    <lineage>
        <taxon>Eukaryota</taxon>
        <taxon>Fungi</taxon>
        <taxon>Dikarya</taxon>
        <taxon>Basidiomycota</taxon>
        <taxon>Agaricomycotina</taxon>
        <taxon>Agaricomycetes</taxon>
        <taxon>Agaricomycetidae</taxon>
        <taxon>Agaricales</taxon>
        <taxon>Agaricineae</taxon>
        <taxon>Psathyrellaceae</taxon>
        <taxon>Ephemerocybe</taxon>
    </lineage>
</organism>
<dbReference type="Proteomes" id="UP000521943">
    <property type="component" value="Unassembled WGS sequence"/>
</dbReference>
<name>A0A8H6HLH2_9AGAR</name>
<comment type="caution">
    <text evidence="1">The sequence shown here is derived from an EMBL/GenBank/DDBJ whole genome shotgun (WGS) entry which is preliminary data.</text>
</comment>
<sequence length="258" mass="28465">MPLIAAPSPMSLSARAQQNYMSRYRGHPDVGKTQHPSVCGMIVYATARGPRLRLSGGLLVETWTCPVSEVTTETGHVKTLFDMLVKEESAARLCAARVCAEEFCKIGMLMHYEGYSRAVSAFVLKVLWLLEHYEKPAGIPSHNAPKPEAAMAIKLNLIKGLIEYISGALIRPAQYTNILNVTGVDSIISNCLSQLESKRKWGPIYMFPISGQCPQNEAFHKFLRHLMSSLMDFLAKHTALHEFGGSDVVKLCACSARP</sequence>
<accession>A0A8H6HLH2</accession>
<proteinExistence type="predicted"/>
<evidence type="ECO:0000313" key="2">
    <source>
        <dbReference type="Proteomes" id="UP000521943"/>
    </source>
</evidence>
<evidence type="ECO:0000313" key="1">
    <source>
        <dbReference type="EMBL" id="KAF6749205.1"/>
    </source>
</evidence>
<gene>
    <name evidence="1" type="ORF">DFP72DRAFT_852646</name>
</gene>
<keyword evidence="2" id="KW-1185">Reference proteome</keyword>